<dbReference type="GO" id="GO:0006281">
    <property type="term" value="P:DNA repair"/>
    <property type="evidence" value="ECO:0007669"/>
    <property type="project" value="TreeGrafter"/>
</dbReference>
<evidence type="ECO:0000256" key="3">
    <source>
        <dbReference type="ARBA" id="ARBA00022806"/>
    </source>
</evidence>
<evidence type="ECO:0000313" key="9">
    <source>
        <dbReference type="Proteomes" id="UP000649617"/>
    </source>
</evidence>
<dbReference type="InterPro" id="IPR013083">
    <property type="entry name" value="Znf_RING/FYVE/PHD"/>
</dbReference>
<name>A0A812QC39_SYMPI</name>
<feature type="domain" description="Helicase C-terminal" evidence="7">
    <location>
        <begin position="75"/>
        <end position="249"/>
    </location>
</feature>
<comment type="caution">
    <text evidence="8">The sequence shown here is derived from an EMBL/GenBank/DDBJ whole genome shotgun (WGS) entry which is preliminary data.</text>
</comment>
<dbReference type="GO" id="GO:0016787">
    <property type="term" value="F:hydrolase activity"/>
    <property type="evidence" value="ECO:0007669"/>
    <property type="project" value="UniProtKB-KW"/>
</dbReference>
<evidence type="ECO:0000256" key="4">
    <source>
        <dbReference type="ARBA" id="ARBA00022840"/>
    </source>
</evidence>
<dbReference type="Gene3D" id="3.40.50.300">
    <property type="entry name" value="P-loop containing nucleotide triphosphate hydrolases"/>
    <property type="match status" value="1"/>
</dbReference>
<dbReference type="OrthoDB" id="448448at2759"/>
<evidence type="ECO:0000259" key="7">
    <source>
        <dbReference type="PROSITE" id="PS51194"/>
    </source>
</evidence>
<gene>
    <name evidence="8" type="primary">RAD5A</name>
    <name evidence="8" type="ORF">SPIL2461_LOCUS9205</name>
</gene>
<dbReference type="Pfam" id="PF00271">
    <property type="entry name" value="Helicase_C"/>
    <property type="match status" value="1"/>
</dbReference>
<dbReference type="SUPFAM" id="SSF52540">
    <property type="entry name" value="P-loop containing nucleoside triphosphate hydrolases"/>
    <property type="match status" value="1"/>
</dbReference>
<dbReference type="GO" id="GO:0005634">
    <property type="term" value="C:nucleus"/>
    <property type="evidence" value="ECO:0007669"/>
    <property type="project" value="TreeGrafter"/>
</dbReference>
<accession>A0A812QC39</accession>
<keyword evidence="5" id="KW-0479">Metal-binding</keyword>
<keyword evidence="2" id="KW-0378">Hydrolase</keyword>
<dbReference type="AlphaFoldDB" id="A0A812QC39"/>
<evidence type="ECO:0000256" key="1">
    <source>
        <dbReference type="ARBA" id="ARBA00022741"/>
    </source>
</evidence>
<dbReference type="GO" id="GO:0005524">
    <property type="term" value="F:ATP binding"/>
    <property type="evidence" value="ECO:0007669"/>
    <property type="project" value="UniProtKB-KW"/>
</dbReference>
<dbReference type="GO" id="GO:0008270">
    <property type="term" value="F:zinc ion binding"/>
    <property type="evidence" value="ECO:0007669"/>
    <property type="project" value="UniProtKB-KW"/>
</dbReference>
<dbReference type="EMBL" id="CAJNIZ010015847">
    <property type="protein sequence ID" value="CAE7378402.1"/>
    <property type="molecule type" value="Genomic_DNA"/>
</dbReference>
<keyword evidence="9" id="KW-1185">Reference proteome</keyword>
<evidence type="ECO:0000256" key="2">
    <source>
        <dbReference type="ARBA" id="ARBA00022801"/>
    </source>
</evidence>
<dbReference type="Pfam" id="PF13639">
    <property type="entry name" value="zf-RING_2"/>
    <property type="match status" value="1"/>
</dbReference>
<keyword evidence="1" id="KW-0547">Nucleotide-binding</keyword>
<protein>
    <submittedName>
        <fullName evidence="8">RAD5A protein</fullName>
    </submittedName>
</protein>
<evidence type="ECO:0000256" key="5">
    <source>
        <dbReference type="PROSITE-ProRule" id="PRU00175"/>
    </source>
</evidence>
<dbReference type="PROSITE" id="PS51194">
    <property type="entry name" value="HELICASE_CTER"/>
    <property type="match status" value="1"/>
</dbReference>
<evidence type="ECO:0000259" key="6">
    <source>
        <dbReference type="PROSITE" id="PS50089"/>
    </source>
</evidence>
<keyword evidence="5" id="KW-0863">Zinc-finger</keyword>
<feature type="non-terminal residue" evidence="8">
    <location>
        <position position="1"/>
    </location>
</feature>
<dbReference type="InterPro" id="IPR050628">
    <property type="entry name" value="SNF2_RAD54_helicase_TF"/>
</dbReference>
<dbReference type="GO" id="GO:0004386">
    <property type="term" value="F:helicase activity"/>
    <property type="evidence" value="ECO:0007669"/>
    <property type="project" value="UniProtKB-KW"/>
</dbReference>
<organism evidence="8 9">
    <name type="scientific">Symbiodinium pilosum</name>
    <name type="common">Dinoflagellate</name>
    <dbReference type="NCBI Taxonomy" id="2952"/>
    <lineage>
        <taxon>Eukaryota</taxon>
        <taxon>Sar</taxon>
        <taxon>Alveolata</taxon>
        <taxon>Dinophyceae</taxon>
        <taxon>Suessiales</taxon>
        <taxon>Symbiodiniaceae</taxon>
        <taxon>Symbiodinium</taxon>
    </lineage>
</organism>
<dbReference type="InterPro" id="IPR001841">
    <property type="entry name" value="Znf_RING"/>
</dbReference>
<sequence>SICMESGCDVVTRCGHVFHRDCIEAVLKTLGRGSAGQCPLCRGPIKKAELLEKPAELEVVEGDDDGSIPAGASAKIKAVLAFLENNVVKKNDEHLQKPHKAVVFSQFTSVLNLVQTELSRRNLPFVRLDGSMKHEQRVQAQQSFAGHGHIQVMLCSLKAAGTGLNLTAADFVLLIDPWWNPAVEDQAIDRLHRLGQRRPVRALRFVAERTVEERILDVQKQKRAIVEGALSKKSRDEIQKIRLEMMASIFEPM</sequence>
<dbReference type="GO" id="GO:0008094">
    <property type="term" value="F:ATP-dependent activity, acting on DNA"/>
    <property type="evidence" value="ECO:0007669"/>
    <property type="project" value="TreeGrafter"/>
</dbReference>
<dbReference type="Proteomes" id="UP000649617">
    <property type="component" value="Unassembled WGS sequence"/>
</dbReference>
<proteinExistence type="predicted"/>
<dbReference type="PANTHER" id="PTHR45626">
    <property type="entry name" value="TRANSCRIPTION TERMINATION FACTOR 2-RELATED"/>
    <property type="match status" value="1"/>
</dbReference>
<dbReference type="PROSITE" id="PS50089">
    <property type="entry name" value="ZF_RING_2"/>
    <property type="match status" value="1"/>
</dbReference>
<keyword evidence="4" id="KW-0067">ATP-binding</keyword>
<dbReference type="SUPFAM" id="SSF57850">
    <property type="entry name" value="RING/U-box"/>
    <property type="match status" value="1"/>
</dbReference>
<keyword evidence="3" id="KW-0347">Helicase</keyword>
<dbReference type="InterPro" id="IPR027417">
    <property type="entry name" value="P-loop_NTPase"/>
</dbReference>
<evidence type="ECO:0000313" key="8">
    <source>
        <dbReference type="EMBL" id="CAE7378402.1"/>
    </source>
</evidence>
<dbReference type="PANTHER" id="PTHR45626:SF17">
    <property type="entry name" value="HELICASE-LIKE TRANSCRIPTION FACTOR"/>
    <property type="match status" value="1"/>
</dbReference>
<dbReference type="SMART" id="SM00490">
    <property type="entry name" value="HELICc"/>
    <property type="match status" value="1"/>
</dbReference>
<dbReference type="CDD" id="cd18793">
    <property type="entry name" value="SF2_C_SNF"/>
    <property type="match status" value="1"/>
</dbReference>
<dbReference type="InterPro" id="IPR001650">
    <property type="entry name" value="Helicase_C-like"/>
</dbReference>
<feature type="domain" description="RING-type" evidence="6">
    <location>
        <begin position="2"/>
        <end position="42"/>
    </location>
</feature>
<reference evidence="8" key="1">
    <citation type="submission" date="2021-02" db="EMBL/GenBank/DDBJ databases">
        <authorList>
            <person name="Dougan E. K."/>
            <person name="Rhodes N."/>
            <person name="Thang M."/>
            <person name="Chan C."/>
        </authorList>
    </citation>
    <scope>NUCLEOTIDE SEQUENCE</scope>
</reference>
<dbReference type="Gene3D" id="3.30.40.10">
    <property type="entry name" value="Zinc/RING finger domain, C3HC4 (zinc finger)"/>
    <property type="match status" value="1"/>
</dbReference>
<dbReference type="SMART" id="SM00184">
    <property type="entry name" value="RING"/>
    <property type="match status" value="1"/>
</dbReference>
<keyword evidence="5" id="KW-0862">Zinc</keyword>
<dbReference type="InterPro" id="IPR049730">
    <property type="entry name" value="SNF2/RAD54-like_C"/>
</dbReference>